<dbReference type="RefSeq" id="WP_207826958.1">
    <property type="nucleotide sequence ID" value="NZ_CP062006.1"/>
</dbReference>
<dbReference type="Pfam" id="PF19994">
    <property type="entry name" value="GASH"/>
    <property type="match status" value="1"/>
</dbReference>
<organism evidence="2 3">
    <name type="scientific">Brevundimonas pondensis</name>
    <dbReference type="NCBI Taxonomy" id="2774189"/>
    <lineage>
        <taxon>Bacteria</taxon>
        <taxon>Pseudomonadati</taxon>
        <taxon>Pseudomonadota</taxon>
        <taxon>Alphaproteobacteria</taxon>
        <taxon>Caulobacterales</taxon>
        <taxon>Caulobacteraceae</taxon>
        <taxon>Brevundimonas</taxon>
    </lineage>
</organism>
<dbReference type="InterPro" id="IPR045523">
    <property type="entry name" value="GASH"/>
</dbReference>
<dbReference type="EMBL" id="CP062006">
    <property type="protein sequence ID" value="QTC89195.1"/>
    <property type="molecule type" value="Genomic_DNA"/>
</dbReference>
<evidence type="ECO:0000259" key="1">
    <source>
        <dbReference type="Pfam" id="PF19994"/>
    </source>
</evidence>
<keyword evidence="3" id="KW-1185">Reference proteome</keyword>
<gene>
    <name evidence="2" type="ORF">IFE19_07675</name>
</gene>
<dbReference type="Proteomes" id="UP000663942">
    <property type="component" value="Chromosome"/>
</dbReference>
<protein>
    <recommendedName>
        <fullName evidence="1">GTPase-associated system helical domain-containing protein</fullName>
    </recommendedName>
</protein>
<feature type="domain" description="GTPase-associated system helical" evidence="1">
    <location>
        <begin position="64"/>
        <end position="356"/>
    </location>
</feature>
<evidence type="ECO:0000313" key="3">
    <source>
        <dbReference type="Proteomes" id="UP000663942"/>
    </source>
</evidence>
<name>A0ABX7SQX1_9CAUL</name>
<accession>A0ABX7SQX1</accession>
<evidence type="ECO:0000313" key="2">
    <source>
        <dbReference type="EMBL" id="QTC89195.1"/>
    </source>
</evidence>
<proteinExistence type="predicted"/>
<reference evidence="2 3" key="1">
    <citation type="submission" date="2020-09" db="EMBL/GenBank/DDBJ databases">
        <title>Brevundimonas sp. LVF1 isolated from an oligotrophic pond in Goettingen, Germany.</title>
        <authorList>
            <person name="Friedrich I."/>
            <person name="Klassen A."/>
            <person name="Neubauer H."/>
            <person name="Schneider D."/>
            <person name="Hertel R."/>
            <person name="Daniel R."/>
        </authorList>
    </citation>
    <scope>NUCLEOTIDE SEQUENCE [LARGE SCALE GENOMIC DNA]</scope>
    <source>
        <strain evidence="2 3">LVF1</strain>
    </source>
</reference>
<sequence>MAKYPLISSDFAGWYAQEFMDETSTRDQRWKTLCDLLANPTAPLVEVLVRLAFATKAPASGHKNADLDAAYQRVVQAFKDHDPAFDPAKSARDFQVVCAAVLVKLFSNRPAAALAVTTTAFAGARKPNLPMDLVNLAGRALIALSAKQHERVDLATLLIEAPSVDFEMEEATDDADTAAHRDDLGALKDAVDEALGELIKRQNATTTALLRRIALSDEELQMLWWLMGGRSRELQQAFGDIEAVKQPLILGRELGRMTTVSPGPVSVGAMLAQAGLSANALKLADVVNSVGIDWARAASDRSAISPATTPIHFALEKRSEVDSTDAWQAGWEALTGLSATGKMTALDLAEQFYREHLFLYVND</sequence>